<organism evidence="6">
    <name type="scientific">Candidatus Aciduliprofundum boonei</name>
    <dbReference type="NCBI Taxonomy" id="379547"/>
    <lineage>
        <taxon>Archaea</taxon>
        <taxon>Methanobacteriati</taxon>
        <taxon>Thermoplasmatota</taxon>
        <taxon>DHVE2 group</taxon>
        <taxon>Candidatus Aciduliprofundum</taxon>
    </lineage>
</organism>
<dbReference type="HAMAP" id="MF_00272">
    <property type="entry name" value="GcvH"/>
    <property type="match status" value="1"/>
</dbReference>
<protein>
    <recommendedName>
        <fullName evidence="3">Probable glycine cleavage system H protein</fullName>
    </recommendedName>
</protein>
<dbReference type="Pfam" id="PF01597">
    <property type="entry name" value="GCV_H"/>
    <property type="match status" value="1"/>
</dbReference>
<evidence type="ECO:0000256" key="4">
    <source>
        <dbReference type="PIRSR" id="PIRSR617453-50"/>
    </source>
</evidence>
<reference evidence="6" key="1">
    <citation type="journal article" date="2020" name="mSystems">
        <title>Genome- and Community-Level Interaction Insights into Carbon Utilization and Element Cycling Functions of Hydrothermarchaeota in Hydrothermal Sediment.</title>
        <authorList>
            <person name="Zhou Z."/>
            <person name="Liu Y."/>
            <person name="Xu W."/>
            <person name="Pan J."/>
            <person name="Luo Z.H."/>
            <person name="Li M."/>
        </authorList>
    </citation>
    <scope>NUCLEOTIDE SEQUENCE [LARGE SCALE GENOMIC DNA]</scope>
    <source>
        <strain evidence="6">HyVt-85</strain>
    </source>
</reference>
<dbReference type="PROSITE" id="PS50968">
    <property type="entry name" value="BIOTINYL_LIPOYL"/>
    <property type="match status" value="1"/>
</dbReference>
<comment type="function">
    <text evidence="3">The glycine cleavage system catalyzes the degradation of glycine. The H protein shuttles the methylamine group of glycine from the P protein to the T protein.</text>
</comment>
<dbReference type="EMBL" id="DRTM01000016">
    <property type="protein sequence ID" value="HHE75534.1"/>
    <property type="molecule type" value="Genomic_DNA"/>
</dbReference>
<sequence>MIPENLKYTKTHEWVKIEDGKVKMGITYHAQEQLHDIVYVELPEVGTEINKGDPLGVIESVKAASDIYSPVSGKVIAVNQNVIDQPEVLNQDPYENWLVEIEMNNPKELDELLGPEEYKKVVEEES</sequence>
<accession>A0A7J3T997</accession>
<dbReference type="PANTHER" id="PTHR11715">
    <property type="entry name" value="GLYCINE CLEAVAGE SYSTEM H PROTEIN"/>
    <property type="match status" value="1"/>
</dbReference>
<feature type="modified residue" description="N6-lipoyllysine" evidence="3 4">
    <location>
        <position position="62"/>
    </location>
</feature>
<comment type="subunit">
    <text evidence="3">The glycine cleavage system is composed of four proteins: P, T, L and H.</text>
</comment>
<evidence type="ECO:0000259" key="5">
    <source>
        <dbReference type="PROSITE" id="PS50968"/>
    </source>
</evidence>
<dbReference type="CDD" id="cd06848">
    <property type="entry name" value="GCS_H"/>
    <property type="match status" value="1"/>
</dbReference>
<dbReference type="InterPro" id="IPR033753">
    <property type="entry name" value="GCV_H/Fam206"/>
</dbReference>
<dbReference type="NCBIfam" id="TIGR00527">
    <property type="entry name" value="gcvH"/>
    <property type="match status" value="1"/>
</dbReference>
<evidence type="ECO:0000313" key="6">
    <source>
        <dbReference type="EMBL" id="HHE75534.1"/>
    </source>
</evidence>
<dbReference type="InterPro" id="IPR003016">
    <property type="entry name" value="2-oxoA_DH_lipoyl-BS"/>
</dbReference>
<evidence type="ECO:0000256" key="3">
    <source>
        <dbReference type="HAMAP-Rule" id="MF_00272"/>
    </source>
</evidence>
<dbReference type="InterPro" id="IPR000089">
    <property type="entry name" value="Biotin_lipoyl"/>
</dbReference>
<comment type="similarity">
    <text evidence="1 3">Belongs to the GcvH family.</text>
</comment>
<dbReference type="PANTHER" id="PTHR11715:SF3">
    <property type="entry name" value="GLYCINE CLEAVAGE SYSTEM H PROTEIN-RELATED"/>
    <property type="match status" value="1"/>
</dbReference>
<comment type="cofactor">
    <cofactor evidence="3">
        <name>(R)-lipoate</name>
        <dbReference type="ChEBI" id="CHEBI:83088"/>
    </cofactor>
    <text evidence="3">Binds 1 lipoyl cofactor covalently.</text>
</comment>
<keyword evidence="2 3" id="KW-0450">Lipoyl</keyword>
<comment type="caution">
    <text evidence="6">The sequence shown here is derived from an EMBL/GenBank/DDBJ whole genome shotgun (WGS) entry which is preliminary data.</text>
</comment>
<dbReference type="SUPFAM" id="SSF51230">
    <property type="entry name" value="Single hybrid motif"/>
    <property type="match status" value="1"/>
</dbReference>
<gene>
    <name evidence="3 6" type="primary">gcvH</name>
    <name evidence="6" type="ORF">ENL31_00205</name>
</gene>
<dbReference type="GO" id="GO:0009249">
    <property type="term" value="P:protein lipoylation"/>
    <property type="evidence" value="ECO:0007669"/>
    <property type="project" value="TreeGrafter"/>
</dbReference>
<name>A0A7J3T997_9ARCH</name>
<dbReference type="InterPro" id="IPR002930">
    <property type="entry name" value="GCV_H"/>
</dbReference>
<dbReference type="Gene3D" id="2.40.50.100">
    <property type="match status" value="1"/>
</dbReference>
<dbReference type="GO" id="GO:0019464">
    <property type="term" value="P:glycine decarboxylation via glycine cleavage system"/>
    <property type="evidence" value="ECO:0007669"/>
    <property type="project" value="UniProtKB-UniRule"/>
</dbReference>
<feature type="domain" description="Lipoyl-binding" evidence="5">
    <location>
        <begin position="21"/>
        <end position="102"/>
    </location>
</feature>
<dbReference type="GO" id="GO:0005829">
    <property type="term" value="C:cytosol"/>
    <property type="evidence" value="ECO:0007669"/>
    <property type="project" value="TreeGrafter"/>
</dbReference>
<dbReference type="InterPro" id="IPR017453">
    <property type="entry name" value="GCV_H_sub"/>
</dbReference>
<dbReference type="NCBIfam" id="NF002270">
    <property type="entry name" value="PRK01202.1"/>
    <property type="match status" value="1"/>
</dbReference>
<evidence type="ECO:0000256" key="1">
    <source>
        <dbReference type="ARBA" id="ARBA00009249"/>
    </source>
</evidence>
<dbReference type="InterPro" id="IPR011053">
    <property type="entry name" value="Single_hybrid_motif"/>
</dbReference>
<dbReference type="GO" id="GO:0005960">
    <property type="term" value="C:glycine cleavage complex"/>
    <property type="evidence" value="ECO:0007669"/>
    <property type="project" value="InterPro"/>
</dbReference>
<evidence type="ECO:0000256" key="2">
    <source>
        <dbReference type="ARBA" id="ARBA00022823"/>
    </source>
</evidence>
<dbReference type="PROSITE" id="PS00189">
    <property type="entry name" value="LIPOYL"/>
    <property type="match status" value="1"/>
</dbReference>
<dbReference type="AlphaFoldDB" id="A0A7J3T997"/>
<proteinExistence type="inferred from homology"/>
<dbReference type="Proteomes" id="UP000886130">
    <property type="component" value="Unassembled WGS sequence"/>
</dbReference>